<evidence type="ECO:0000313" key="3">
    <source>
        <dbReference type="Proteomes" id="UP000694560"/>
    </source>
</evidence>
<reference evidence="2" key="1">
    <citation type="submission" date="2025-08" db="UniProtKB">
        <authorList>
            <consortium name="Ensembl"/>
        </authorList>
    </citation>
    <scope>IDENTIFICATION</scope>
</reference>
<evidence type="ECO:0000313" key="2">
    <source>
        <dbReference type="Ensembl" id="ENSMCSP00000011996.1"/>
    </source>
</evidence>
<name>A0A8C5TSL6_9PASS</name>
<sequence>MTMTANKNTSVNSRAGGSKVPQDTLDRCQSATPPPLLSPQRSSAYPLSDSEDSPFHFSVHVYDTHPPLIFSDDICKKLLNSISDSPYHFSIWCLMLAQLLKVSVSTI</sequence>
<dbReference type="AlphaFoldDB" id="A0A8C5TSL6"/>
<dbReference type="Proteomes" id="UP000694560">
    <property type="component" value="Unplaced"/>
</dbReference>
<protein>
    <submittedName>
        <fullName evidence="2">Uncharacterized protein</fullName>
    </submittedName>
</protein>
<organism evidence="2 3">
    <name type="scientific">Malurus cyaneus samueli</name>
    <dbReference type="NCBI Taxonomy" id="2593467"/>
    <lineage>
        <taxon>Eukaryota</taxon>
        <taxon>Metazoa</taxon>
        <taxon>Chordata</taxon>
        <taxon>Craniata</taxon>
        <taxon>Vertebrata</taxon>
        <taxon>Euteleostomi</taxon>
        <taxon>Archelosauria</taxon>
        <taxon>Archosauria</taxon>
        <taxon>Dinosauria</taxon>
        <taxon>Saurischia</taxon>
        <taxon>Theropoda</taxon>
        <taxon>Coelurosauria</taxon>
        <taxon>Aves</taxon>
        <taxon>Neognathae</taxon>
        <taxon>Neoaves</taxon>
        <taxon>Telluraves</taxon>
        <taxon>Australaves</taxon>
        <taxon>Passeriformes</taxon>
        <taxon>Meliphagoidea</taxon>
        <taxon>Maluridae</taxon>
        <taxon>Malurus</taxon>
    </lineage>
</organism>
<feature type="region of interest" description="Disordered" evidence="1">
    <location>
        <begin position="1"/>
        <end position="50"/>
    </location>
</feature>
<reference evidence="2" key="2">
    <citation type="submission" date="2025-09" db="UniProtKB">
        <authorList>
            <consortium name="Ensembl"/>
        </authorList>
    </citation>
    <scope>IDENTIFICATION</scope>
</reference>
<dbReference type="Ensembl" id="ENSMCST00000012306.1">
    <property type="protein sequence ID" value="ENSMCSP00000011996.1"/>
    <property type="gene ID" value="ENSMCSG00000008500.1"/>
</dbReference>
<keyword evidence="3" id="KW-1185">Reference proteome</keyword>
<proteinExistence type="predicted"/>
<accession>A0A8C5TSL6</accession>
<evidence type="ECO:0000256" key="1">
    <source>
        <dbReference type="SAM" id="MobiDB-lite"/>
    </source>
</evidence>
<feature type="compositionally biased region" description="Polar residues" evidence="1">
    <location>
        <begin position="1"/>
        <end position="15"/>
    </location>
</feature>
<dbReference type="OrthoDB" id="10266080at2759"/>